<dbReference type="SMART" id="SM00822">
    <property type="entry name" value="PKS_KR"/>
    <property type="match status" value="1"/>
</dbReference>
<dbReference type="PANTHER" id="PTHR42760">
    <property type="entry name" value="SHORT-CHAIN DEHYDROGENASES/REDUCTASES FAMILY MEMBER"/>
    <property type="match status" value="1"/>
</dbReference>
<evidence type="ECO:0000313" key="5">
    <source>
        <dbReference type="Proteomes" id="UP000460221"/>
    </source>
</evidence>
<dbReference type="PANTHER" id="PTHR42760:SF40">
    <property type="entry name" value="3-OXOACYL-[ACYL-CARRIER-PROTEIN] REDUCTASE, CHLOROPLASTIC"/>
    <property type="match status" value="1"/>
</dbReference>
<evidence type="ECO:0000256" key="1">
    <source>
        <dbReference type="ARBA" id="ARBA00006484"/>
    </source>
</evidence>
<accession>A0A7K1FNR6</accession>
<comment type="caution">
    <text evidence="4">The sequence shown here is derived from an EMBL/GenBank/DDBJ whole genome shotgun (WGS) entry which is preliminary data.</text>
</comment>
<dbReference type="GO" id="GO:0016616">
    <property type="term" value="F:oxidoreductase activity, acting on the CH-OH group of donors, NAD or NADP as acceptor"/>
    <property type="evidence" value="ECO:0007669"/>
    <property type="project" value="UniProtKB-ARBA"/>
</dbReference>
<dbReference type="Gene3D" id="3.40.50.720">
    <property type="entry name" value="NAD(P)-binding Rossmann-like Domain"/>
    <property type="match status" value="1"/>
</dbReference>
<organism evidence="4 5">
    <name type="scientific">Nakamurella alba</name>
    <dbReference type="NCBI Taxonomy" id="2665158"/>
    <lineage>
        <taxon>Bacteria</taxon>
        <taxon>Bacillati</taxon>
        <taxon>Actinomycetota</taxon>
        <taxon>Actinomycetes</taxon>
        <taxon>Nakamurellales</taxon>
        <taxon>Nakamurellaceae</taxon>
        <taxon>Nakamurella</taxon>
    </lineage>
</organism>
<gene>
    <name evidence="4" type="ORF">GIS00_17730</name>
</gene>
<keyword evidence="5" id="KW-1185">Reference proteome</keyword>
<dbReference type="InterPro" id="IPR036291">
    <property type="entry name" value="NAD(P)-bd_dom_sf"/>
</dbReference>
<proteinExistence type="inferred from homology"/>
<dbReference type="InterPro" id="IPR057326">
    <property type="entry name" value="KR_dom"/>
</dbReference>
<feature type="domain" description="Ketoreductase" evidence="3">
    <location>
        <begin position="24"/>
        <end position="201"/>
    </location>
</feature>
<dbReference type="GO" id="GO:0030497">
    <property type="term" value="P:fatty acid elongation"/>
    <property type="evidence" value="ECO:0007669"/>
    <property type="project" value="TreeGrafter"/>
</dbReference>
<dbReference type="CDD" id="cd05233">
    <property type="entry name" value="SDR_c"/>
    <property type="match status" value="1"/>
</dbReference>
<dbReference type="AlphaFoldDB" id="A0A7K1FNR6"/>
<dbReference type="FunFam" id="3.40.50.720:FF:000084">
    <property type="entry name" value="Short-chain dehydrogenase reductase"/>
    <property type="match status" value="1"/>
</dbReference>
<dbReference type="InterPro" id="IPR002347">
    <property type="entry name" value="SDR_fam"/>
</dbReference>
<dbReference type="Pfam" id="PF13561">
    <property type="entry name" value="adh_short_C2"/>
    <property type="match status" value="1"/>
</dbReference>
<sequence length="264" mass="27173">MVVTSTVPAELSPALGSALDLAGRTVVITGANSGIGAAVALGLGRMGMNVVGVARRTDKLEAVGLAAKEQGSTFLAVGADVTDEDQLAAAMDRTVETFGGIDCVVANAGIAAVQPALDMPAEDFRSVLDVNISGVFLTARTAARRMTGGGTMVLTSSSFAKRGFNDWAPYNASKAAVSMLAQTLTQEWVAKGIRVNAIAPTATLTDVNRALFENPDFSAGVVAGIPSGRIMQTEELVLPVAFLLSPRNQMMIGQTLFVDGGQAL</sequence>
<dbReference type="EMBL" id="WLYK01000007">
    <property type="protein sequence ID" value="MTD15778.1"/>
    <property type="molecule type" value="Genomic_DNA"/>
</dbReference>
<dbReference type="SUPFAM" id="SSF51735">
    <property type="entry name" value="NAD(P)-binding Rossmann-fold domains"/>
    <property type="match status" value="1"/>
</dbReference>
<evidence type="ECO:0000313" key="4">
    <source>
        <dbReference type="EMBL" id="MTD15778.1"/>
    </source>
</evidence>
<comment type="similarity">
    <text evidence="1">Belongs to the short-chain dehydrogenases/reductases (SDR) family.</text>
</comment>
<evidence type="ECO:0000256" key="2">
    <source>
        <dbReference type="ARBA" id="ARBA00023002"/>
    </source>
</evidence>
<dbReference type="PRINTS" id="PR00081">
    <property type="entry name" value="GDHRDH"/>
</dbReference>
<keyword evidence="2" id="KW-0560">Oxidoreductase</keyword>
<protein>
    <submittedName>
        <fullName evidence="4">SDR family oxidoreductase</fullName>
    </submittedName>
</protein>
<dbReference type="Proteomes" id="UP000460221">
    <property type="component" value="Unassembled WGS sequence"/>
</dbReference>
<reference evidence="4 5" key="1">
    <citation type="submission" date="2019-11" db="EMBL/GenBank/DDBJ databases">
        <authorList>
            <person name="Jiang L.-Q."/>
        </authorList>
    </citation>
    <scope>NUCLEOTIDE SEQUENCE [LARGE SCALE GENOMIC DNA]</scope>
    <source>
        <strain evidence="4 5">YIM 132087</strain>
    </source>
</reference>
<evidence type="ECO:0000259" key="3">
    <source>
        <dbReference type="SMART" id="SM00822"/>
    </source>
</evidence>
<name>A0A7K1FNR6_9ACTN</name>